<dbReference type="AlphaFoldDB" id="A0A3P1SNV2"/>
<dbReference type="OrthoDB" id="6116374at2"/>
<dbReference type="Pfam" id="PF17680">
    <property type="entry name" value="FlgO"/>
    <property type="match status" value="1"/>
</dbReference>
<organism evidence="4 5">
    <name type="scientific">Amphritea balenae</name>
    <dbReference type="NCBI Taxonomy" id="452629"/>
    <lineage>
        <taxon>Bacteria</taxon>
        <taxon>Pseudomonadati</taxon>
        <taxon>Pseudomonadota</taxon>
        <taxon>Gammaproteobacteria</taxon>
        <taxon>Oceanospirillales</taxon>
        <taxon>Oceanospirillaceae</taxon>
        <taxon>Amphritea</taxon>
    </lineage>
</organism>
<feature type="coiled-coil region" evidence="1">
    <location>
        <begin position="32"/>
        <end position="61"/>
    </location>
</feature>
<dbReference type="EMBL" id="RQXV01000007">
    <property type="protein sequence ID" value="RRC98634.1"/>
    <property type="molecule type" value="Genomic_DNA"/>
</dbReference>
<gene>
    <name evidence="4" type="ORF">EHS89_13565</name>
</gene>
<dbReference type="PROSITE" id="PS51257">
    <property type="entry name" value="PROKAR_LIPOPROTEIN"/>
    <property type="match status" value="1"/>
</dbReference>
<comment type="caution">
    <text evidence="4">The sequence shown here is derived from an EMBL/GenBank/DDBJ whole genome shotgun (WGS) entry which is preliminary data.</text>
</comment>
<feature type="domain" description="FlgO" evidence="3">
    <location>
        <begin position="81"/>
        <end position="205"/>
    </location>
</feature>
<dbReference type="Gene3D" id="3.40.50.10070">
    <property type="entry name" value="TolB, N-terminal domain"/>
    <property type="match status" value="1"/>
</dbReference>
<keyword evidence="2" id="KW-0732">Signal</keyword>
<evidence type="ECO:0000259" key="3">
    <source>
        <dbReference type="Pfam" id="PF17680"/>
    </source>
</evidence>
<proteinExistence type="predicted"/>
<reference evidence="4 5" key="1">
    <citation type="submission" date="2018-11" db="EMBL/GenBank/DDBJ databases">
        <title>The draft genome sequence of Amphritea balenae JAMM 1525T.</title>
        <authorList>
            <person name="Fang Z."/>
            <person name="Zhang Y."/>
            <person name="Han X."/>
        </authorList>
    </citation>
    <scope>NUCLEOTIDE SEQUENCE [LARGE SCALE GENOMIC DNA]</scope>
    <source>
        <strain evidence="4 5">JAMM 1525</strain>
    </source>
</reference>
<protein>
    <recommendedName>
        <fullName evidence="3">FlgO domain-containing protein</fullName>
    </recommendedName>
</protein>
<accession>A0A3P1SNV2</accession>
<evidence type="ECO:0000313" key="4">
    <source>
        <dbReference type="EMBL" id="RRC98634.1"/>
    </source>
</evidence>
<keyword evidence="5" id="KW-1185">Reference proteome</keyword>
<keyword evidence="1" id="KW-0175">Coiled coil</keyword>
<dbReference type="Proteomes" id="UP000267535">
    <property type="component" value="Unassembled WGS sequence"/>
</dbReference>
<evidence type="ECO:0000313" key="5">
    <source>
        <dbReference type="Proteomes" id="UP000267535"/>
    </source>
</evidence>
<dbReference type="InterPro" id="IPR041215">
    <property type="entry name" value="FlgO_dom"/>
</dbReference>
<sequence>MRFYLLLFSLVLTGCALNEPIPVSVQSVDPQAMQQLREAEAANLEAEAANLEAQRQLTKHEVAIVASDANGADPLSEAVAQMAVQLNVGLQENRIKKLPVAILPFVQLGTKESGTPTGERLSENFIFQMQQHGYNLVDYRAVSLNTSAKDPLSVANLSGIRNRYRIHFVLTGTYSQHQDGIVINARVLDTTTRQILAASQTHIPSVRLEGALPGYDPVKAMDKGMIIENGSRQAVGKAE</sequence>
<feature type="signal peptide" evidence="2">
    <location>
        <begin position="1"/>
        <end position="18"/>
    </location>
</feature>
<evidence type="ECO:0000256" key="2">
    <source>
        <dbReference type="SAM" id="SignalP"/>
    </source>
</evidence>
<feature type="chain" id="PRO_5018039308" description="FlgO domain-containing protein" evidence="2">
    <location>
        <begin position="19"/>
        <end position="239"/>
    </location>
</feature>
<evidence type="ECO:0000256" key="1">
    <source>
        <dbReference type="SAM" id="Coils"/>
    </source>
</evidence>
<name>A0A3P1SNV2_9GAMM</name>